<gene>
    <name evidence="1" type="ORF">CAMP_LOCUS6138</name>
</gene>
<protein>
    <recommendedName>
        <fullName evidence="3">ATP-dependent Clp protease proteolytic subunit</fullName>
    </recommendedName>
</protein>
<sequence>MNFDLIFYRSGTCSDIVIRAEEIQRLKKRLNEIYVHHTGASYEEIERTLDRDRFLSAQEALKFGLVDKIETHTGSMPSD</sequence>
<evidence type="ECO:0008006" key="3">
    <source>
        <dbReference type="Google" id="ProtNLM"/>
    </source>
</evidence>
<dbReference type="OrthoDB" id="2017408at2759"/>
<dbReference type="InterPro" id="IPR029045">
    <property type="entry name" value="ClpP/crotonase-like_dom_sf"/>
</dbReference>
<keyword evidence="2" id="KW-1185">Reference proteome</keyword>
<dbReference type="Gene3D" id="3.90.226.10">
    <property type="entry name" value="2-enoyl-CoA Hydratase, Chain A, domain 1"/>
    <property type="match status" value="1"/>
</dbReference>
<comment type="caution">
    <text evidence="1">The sequence shown here is derived from an EMBL/GenBank/DDBJ whole genome shotgun (WGS) entry which is preliminary data.</text>
</comment>
<accession>A0A9P1N0T0</accession>
<dbReference type="InterPro" id="IPR023562">
    <property type="entry name" value="ClpP/TepA"/>
</dbReference>
<dbReference type="AlphaFoldDB" id="A0A9P1N0T0"/>
<dbReference type="SUPFAM" id="SSF52096">
    <property type="entry name" value="ClpP/crotonase"/>
    <property type="match status" value="1"/>
</dbReference>
<dbReference type="GO" id="GO:0009368">
    <property type="term" value="C:endopeptidase Clp complex"/>
    <property type="evidence" value="ECO:0007669"/>
    <property type="project" value="TreeGrafter"/>
</dbReference>
<dbReference type="GO" id="GO:0004176">
    <property type="term" value="F:ATP-dependent peptidase activity"/>
    <property type="evidence" value="ECO:0007669"/>
    <property type="project" value="TreeGrafter"/>
</dbReference>
<dbReference type="Proteomes" id="UP001152747">
    <property type="component" value="Unassembled WGS sequence"/>
</dbReference>
<dbReference type="GO" id="GO:0051117">
    <property type="term" value="F:ATPase binding"/>
    <property type="evidence" value="ECO:0007669"/>
    <property type="project" value="TreeGrafter"/>
</dbReference>
<reference evidence="1" key="1">
    <citation type="submission" date="2022-11" db="EMBL/GenBank/DDBJ databases">
        <authorList>
            <person name="Kikuchi T."/>
        </authorList>
    </citation>
    <scope>NUCLEOTIDE SEQUENCE</scope>
    <source>
        <strain evidence="1">PS1010</strain>
    </source>
</reference>
<dbReference type="GO" id="GO:0006515">
    <property type="term" value="P:protein quality control for misfolded or incompletely synthesized proteins"/>
    <property type="evidence" value="ECO:0007669"/>
    <property type="project" value="TreeGrafter"/>
</dbReference>
<dbReference type="PANTHER" id="PTHR10381:SF11">
    <property type="entry name" value="ATP-DEPENDENT CLP PROTEASE PROTEOLYTIC SUBUNIT, MITOCHONDRIAL"/>
    <property type="match status" value="1"/>
</dbReference>
<evidence type="ECO:0000313" key="2">
    <source>
        <dbReference type="Proteomes" id="UP001152747"/>
    </source>
</evidence>
<name>A0A9P1N0T0_9PELO</name>
<proteinExistence type="predicted"/>
<dbReference type="Pfam" id="PF00574">
    <property type="entry name" value="CLP_protease"/>
    <property type="match status" value="1"/>
</dbReference>
<evidence type="ECO:0000313" key="1">
    <source>
        <dbReference type="EMBL" id="CAI5443501.1"/>
    </source>
</evidence>
<dbReference type="PANTHER" id="PTHR10381">
    <property type="entry name" value="ATP-DEPENDENT CLP PROTEASE PROTEOLYTIC SUBUNIT"/>
    <property type="match status" value="1"/>
</dbReference>
<dbReference type="EMBL" id="CANHGI010000002">
    <property type="protein sequence ID" value="CAI5443501.1"/>
    <property type="molecule type" value="Genomic_DNA"/>
</dbReference>
<organism evidence="1 2">
    <name type="scientific">Caenorhabditis angaria</name>
    <dbReference type="NCBI Taxonomy" id="860376"/>
    <lineage>
        <taxon>Eukaryota</taxon>
        <taxon>Metazoa</taxon>
        <taxon>Ecdysozoa</taxon>
        <taxon>Nematoda</taxon>
        <taxon>Chromadorea</taxon>
        <taxon>Rhabditida</taxon>
        <taxon>Rhabditina</taxon>
        <taxon>Rhabditomorpha</taxon>
        <taxon>Rhabditoidea</taxon>
        <taxon>Rhabditidae</taxon>
        <taxon>Peloderinae</taxon>
        <taxon>Caenorhabditis</taxon>
    </lineage>
</organism>
<dbReference type="GO" id="GO:0004252">
    <property type="term" value="F:serine-type endopeptidase activity"/>
    <property type="evidence" value="ECO:0007669"/>
    <property type="project" value="TreeGrafter"/>
</dbReference>